<evidence type="ECO:0000256" key="5">
    <source>
        <dbReference type="SAM" id="MobiDB-lite"/>
    </source>
</evidence>
<keyword evidence="6" id="KW-0472">Membrane</keyword>
<feature type="region of interest" description="Disordered" evidence="5">
    <location>
        <begin position="155"/>
        <end position="215"/>
    </location>
</feature>
<feature type="region of interest" description="Disordered" evidence="5">
    <location>
        <begin position="246"/>
        <end position="289"/>
    </location>
</feature>
<proteinExistence type="predicted"/>
<dbReference type="GO" id="GO:0016567">
    <property type="term" value="P:protein ubiquitination"/>
    <property type="evidence" value="ECO:0007669"/>
    <property type="project" value="TreeGrafter"/>
</dbReference>
<keyword evidence="3" id="KW-0862">Zinc</keyword>
<keyword evidence="6" id="KW-1133">Transmembrane helix</keyword>
<dbReference type="AlphaFoldDB" id="A0A6V7PE52"/>
<sequence>MNNLRKRVGLESKNCVLCLDMEETIDHLFATCEVTRNLLGCLMTNRKGTNCYTTAYTLWVTILSLHFIFFFVVVVVVVRIRRADVLLALAAALSFSALASSLASDLRLLRSRLALLLFPRPLLPRPLPPPLPPLPLKSLLLARLLLRSLRLLLSSSTSSPSSHPTASASSTSTPRSSHGHVRLLPPPPPTLTPSTGAPPSPPTLSPPPSARRPRRHPWAVLGPYVDLAAKCPRFLEVVACCRKQQRRGEDGGRGEGRGGGSGGAAVGGVQRLRGGRRRRQQRVRGVQGGDGGGWQVCELPCGHRFHWGCALAWLRKRNTCPCCRFELPTEDVFAEIGRLWRAVVRIGVATEPVAAARAGQQGRMMVIRLQRTSTLVMIGINWDVTHQQCGGGPTNGSGRDPSGMGGK</sequence>
<feature type="domain" description="RING-type" evidence="7">
    <location>
        <begin position="299"/>
        <end position="324"/>
    </location>
</feature>
<feature type="compositionally biased region" description="Gly residues" evidence="5">
    <location>
        <begin position="257"/>
        <end position="266"/>
    </location>
</feature>
<feature type="transmembrane region" description="Helical" evidence="6">
    <location>
        <begin position="85"/>
        <end position="103"/>
    </location>
</feature>
<feature type="compositionally biased region" description="Basic residues" evidence="5">
    <location>
        <begin position="273"/>
        <end position="282"/>
    </location>
</feature>
<gene>
    <name evidence="8" type="ORF">CB5_LOCUS12358</name>
</gene>
<dbReference type="Gene3D" id="3.30.40.10">
    <property type="entry name" value="Zinc/RING finger domain, C3HC4 (zinc finger)"/>
    <property type="match status" value="1"/>
</dbReference>
<keyword evidence="6" id="KW-0812">Transmembrane</keyword>
<dbReference type="GO" id="GO:0061630">
    <property type="term" value="F:ubiquitin protein ligase activity"/>
    <property type="evidence" value="ECO:0007669"/>
    <property type="project" value="TreeGrafter"/>
</dbReference>
<evidence type="ECO:0000256" key="3">
    <source>
        <dbReference type="ARBA" id="ARBA00022833"/>
    </source>
</evidence>
<evidence type="ECO:0000313" key="8">
    <source>
        <dbReference type="EMBL" id="CAD1829147.1"/>
    </source>
</evidence>
<feature type="compositionally biased region" description="Pro residues" evidence="5">
    <location>
        <begin position="184"/>
        <end position="210"/>
    </location>
</feature>
<dbReference type="InterPro" id="IPR013083">
    <property type="entry name" value="Znf_RING/FYVE/PHD"/>
</dbReference>
<dbReference type="Pfam" id="PF13639">
    <property type="entry name" value="zf-RING_2"/>
    <property type="match status" value="1"/>
</dbReference>
<feature type="transmembrane region" description="Helical" evidence="6">
    <location>
        <begin position="56"/>
        <end position="78"/>
    </location>
</feature>
<dbReference type="SUPFAM" id="SSF57850">
    <property type="entry name" value="RING/U-box"/>
    <property type="match status" value="1"/>
</dbReference>
<name>A0A6V7PE52_ANACO</name>
<feature type="compositionally biased region" description="Low complexity" evidence="5">
    <location>
        <begin position="155"/>
        <end position="176"/>
    </location>
</feature>
<accession>A0A6V7PE52</accession>
<evidence type="ECO:0000256" key="6">
    <source>
        <dbReference type="SAM" id="Phobius"/>
    </source>
</evidence>
<feature type="compositionally biased region" description="Basic and acidic residues" evidence="5">
    <location>
        <begin position="246"/>
        <end position="256"/>
    </location>
</feature>
<dbReference type="PANTHER" id="PTHR15710">
    <property type="entry name" value="E3 UBIQUITIN-PROTEIN LIGASE PRAJA"/>
    <property type="match status" value="1"/>
</dbReference>
<dbReference type="PROSITE" id="PS50089">
    <property type="entry name" value="ZF_RING_2"/>
    <property type="match status" value="1"/>
</dbReference>
<protein>
    <recommendedName>
        <fullName evidence="7">RING-type domain-containing protein</fullName>
    </recommendedName>
</protein>
<evidence type="ECO:0000259" key="7">
    <source>
        <dbReference type="PROSITE" id="PS50089"/>
    </source>
</evidence>
<evidence type="ECO:0000256" key="4">
    <source>
        <dbReference type="PROSITE-ProRule" id="PRU00175"/>
    </source>
</evidence>
<evidence type="ECO:0000256" key="2">
    <source>
        <dbReference type="ARBA" id="ARBA00022771"/>
    </source>
</evidence>
<dbReference type="GO" id="GO:0008270">
    <property type="term" value="F:zinc ion binding"/>
    <property type="evidence" value="ECO:0007669"/>
    <property type="project" value="UniProtKB-KW"/>
</dbReference>
<organism evidence="8">
    <name type="scientific">Ananas comosus var. bracteatus</name>
    <name type="common">red pineapple</name>
    <dbReference type="NCBI Taxonomy" id="296719"/>
    <lineage>
        <taxon>Eukaryota</taxon>
        <taxon>Viridiplantae</taxon>
        <taxon>Streptophyta</taxon>
        <taxon>Embryophyta</taxon>
        <taxon>Tracheophyta</taxon>
        <taxon>Spermatophyta</taxon>
        <taxon>Magnoliopsida</taxon>
        <taxon>Liliopsida</taxon>
        <taxon>Poales</taxon>
        <taxon>Bromeliaceae</taxon>
        <taxon>Bromelioideae</taxon>
        <taxon>Ananas</taxon>
    </lineage>
</organism>
<dbReference type="GO" id="GO:0005737">
    <property type="term" value="C:cytoplasm"/>
    <property type="evidence" value="ECO:0007669"/>
    <property type="project" value="TreeGrafter"/>
</dbReference>
<keyword evidence="2 4" id="KW-0863">Zinc-finger</keyword>
<dbReference type="PANTHER" id="PTHR15710:SF217">
    <property type="entry name" value="E3 UBIQUITIN-PROTEIN LIGASE RDUF2"/>
    <property type="match status" value="1"/>
</dbReference>
<dbReference type="EMBL" id="LR862147">
    <property type="protein sequence ID" value="CAD1829147.1"/>
    <property type="molecule type" value="Genomic_DNA"/>
</dbReference>
<keyword evidence="1" id="KW-0479">Metal-binding</keyword>
<dbReference type="InterPro" id="IPR001841">
    <property type="entry name" value="Znf_RING"/>
</dbReference>
<evidence type="ECO:0000256" key="1">
    <source>
        <dbReference type="ARBA" id="ARBA00022723"/>
    </source>
</evidence>
<reference evidence="8" key="1">
    <citation type="submission" date="2020-07" db="EMBL/GenBank/DDBJ databases">
        <authorList>
            <person name="Lin J."/>
        </authorList>
    </citation>
    <scope>NUCLEOTIDE SEQUENCE</scope>
</reference>